<protein>
    <submittedName>
        <fullName evidence="1">Peptidase C26</fullName>
    </submittedName>
</protein>
<dbReference type="GO" id="GO:0005829">
    <property type="term" value="C:cytosol"/>
    <property type="evidence" value="ECO:0007669"/>
    <property type="project" value="TreeGrafter"/>
</dbReference>
<reference evidence="1 2" key="1">
    <citation type="submission" date="2018-05" db="EMBL/GenBank/DDBJ databases">
        <title>Abyssibacter profundi OUC007T gen. nov., sp. nov, a marine bacterium isolated from seawater of the Mariana Trench.</title>
        <authorList>
            <person name="Zhou S."/>
        </authorList>
    </citation>
    <scope>NUCLEOTIDE SEQUENCE [LARGE SCALE GENOMIC DNA]</scope>
    <source>
        <strain evidence="1 2">OUC007</strain>
    </source>
</reference>
<proteinExistence type="predicted"/>
<gene>
    <name evidence="1" type="ORF">DEH80_09860</name>
</gene>
<dbReference type="CDD" id="cd01745">
    <property type="entry name" value="GATase1_2"/>
    <property type="match status" value="1"/>
</dbReference>
<dbReference type="PROSITE" id="PS51273">
    <property type="entry name" value="GATASE_TYPE_1"/>
    <property type="match status" value="1"/>
</dbReference>
<dbReference type="Proteomes" id="UP000251800">
    <property type="component" value="Unassembled WGS sequence"/>
</dbReference>
<dbReference type="InterPro" id="IPR029062">
    <property type="entry name" value="Class_I_gatase-like"/>
</dbReference>
<accession>A0A363UL22</accession>
<dbReference type="EMBL" id="QEQK01000007">
    <property type="protein sequence ID" value="PWN56103.1"/>
    <property type="molecule type" value="Genomic_DNA"/>
</dbReference>
<organism evidence="1 2">
    <name type="scientific">Abyssibacter profundi</name>
    <dbReference type="NCBI Taxonomy" id="2182787"/>
    <lineage>
        <taxon>Bacteria</taxon>
        <taxon>Pseudomonadati</taxon>
        <taxon>Pseudomonadota</taxon>
        <taxon>Gammaproteobacteria</taxon>
        <taxon>Chromatiales</taxon>
        <taxon>Oceanococcaceae</taxon>
        <taxon>Abyssibacter</taxon>
    </lineage>
</organism>
<evidence type="ECO:0000313" key="1">
    <source>
        <dbReference type="EMBL" id="PWN56103.1"/>
    </source>
</evidence>
<dbReference type="Pfam" id="PF07722">
    <property type="entry name" value="Peptidase_C26"/>
    <property type="match status" value="1"/>
</dbReference>
<dbReference type="PANTHER" id="PTHR43235:SF1">
    <property type="entry name" value="GLUTAMINE AMIDOTRANSFERASE PB2B2.05-RELATED"/>
    <property type="match status" value="1"/>
</dbReference>
<dbReference type="GO" id="GO:0006598">
    <property type="term" value="P:polyamine catabolic process"/>
    <property type="evidence" value="ECO:0007669"/>
    <property type="project" value="TreeGrafter"/>
</dbReference>
<evidence type="ECO:0000313" key="2">
    <source>
        <dbReference type="Proteomes" id="UP000251800"/>
    </source>
</evidence>
<dbReference type="AlphaFoldDB" id="A0A363UL22"/>
<dbReference type="OrthoDB" id="9813383at2"/>
<dbReference type="GO" id="GO:0033969">
    <property type="term" value="F:gamma-glutamyl-gamma-aminobutyrate hydrolase activity"/>
    <property type="evidence" value="ECO:0007669"/>
    <property type="project" value="TreeGrafter"/>
</dbReference>
<comment type="caution">
    <text evidence="1">The sequence shown here is derived from an EMBL/GenBank/DDBJ whole genome shotgun (WGS) entry which is preliminary data.</text>
</comment>
<sequence>MPQPARTIRNRHRRPVIGITGPDKRVAWGWWFGAMAVRMAGGTPVRLTPGRSARMGRLDGVIIGGGDDIDPKLYAGDDPGTGHYDPARDRFEMAVIEAALREGLPMLGICRGAQLINVVHGGDLIGDLRPVRKHTGNRRLILPRKTLHIQRGSRLAKLTGRQQTRINSLHHQAVRRLGRGLKVSGRDLDGIVQAIERPGRGFLLGTQWHPEYIPQRGVQRRLFQALVREAARRRV</sequence>
<dbReference type="PANTHER" id="PTHR43235">
    <property type="entry name" value="GLUTAMINE AMIDOTRANSFERASE PB2B2.05-RELATED"/>
    <property type="match status" value="1"/>
</dbReference>
<dbReference type="InterPro" id="IPR044668">
    <property type="entry name" value="PuuD-like"/>
</dbReference>
<name>A0A363UL22_9GAMM</name>
<dbReference type="Gene3D" id="3.40.50.880">
    <property type="match status" value="1"/>
</dbReference>
<dbReference type="SUPFAM" id="SSF52317">
    <property type="entry name" value="Class I glutamine amidotransferase-like"/>
    <property type="match status" value="1"/>
</dbReference>
<keyword evidence="2" id="KW-1185">Reference proteome</keyword>
<dbReference type="InterPro" id="IPR011697">
    <property type="entry name" value="Peptidase_C26"/>
</dbReference>